<gene>
    <name evidence="1" type="ORF">HNQ01_002198</name>
</gene>
<evidence type="ECO:0008006" key="3">
    <source>
        <dbReference type="Google" id="ProtNLM"/>
    </source>
</evidence>
<dbReference type="RefSeq" id="WP_173805467.1">
    <property type="nucleotide sequence ID" value="NZ_JABSNM010000008.1"/>
</dbReference>
<reference evidence="1 2" key="1">
    <citation type="submission" date="2020-05" db="EMBL/GenBank/DDBJ databases">
        <title>Genomic Encyclopedia of Type Strains, Phase IV (KMG-V): Genome sequencing to study the core and pangenomes of soil and plant-associated prokaryotes.</title>
        <authorList>
            <person name="Whitman W."/>
        </authorList>
    </citation>
    <scope>NUCLEOTIDE SEQUENCE [LARGE SCALE GENOMIC DNA]</scope>
    <source>
        <strain evidence="1 2">C29</strain>
    </source>
</reference>
<comment type="caution">
    <text evidence="1">The sequence shown here is derived from an EMBL/GenBank/DDBJ whole genome shotgun (WGS) entry which is preliminary data.</text>
</comment>
<dbReference type="Proteomes" id="UP001516061">
    <property type="component" value="Unassembled WGS sequence"/>
</dbReference>
<accession>A0ABX2G352</accession>
<organism evidence="1 2">
    <name type="scientific">Sphaerotilus uruguayifluvii</name>
    <dbReference type="NCBI Taxonomy" id="2735897"/>
    <lineage>
        <taxon>Bacteria</taxon>
        <taxon>Pseudomonadati</taxon>
        <taxon>Pseudomonadota</taxon>
        <taxon>Betaproteobacteria</taxon>
        <taxon>Burkholderiales</taxon>
        <taxon>Sphaerotilaceae</taxon>
        <taxon>Sphaerotilus</taxon>
    </lineage>
</organism>
<evidence type="ECO:0000313" key="2">
    <source>
        <dbReference type="Proteomes" id="UP001516061"/>
    </source>
</evidence>
<protein>
    <recommendedName>
        <fullName evidence="3">Bacteriocin</fullName>
    </recommendedName>
</protein>
<dbReference type="EMBL" id="JABSNM010000008">
    <property type="protein sequence ID" value="NRT56455.1"/>
    <property type="molecule type" value="Genomic_DNA"/>
</dbReference>
<dbReference type="PROSITE" id="PS51257">
    <property type="entry name" value="PROKAR_LIPOPROTEIN"/>
    <property type="match status" value="1"/>
</dbReference>
<evidence type="ECO:0000313" key="1">
    <source>
        <dbReference type="EMBL" id="NRT56455.1"/>
    </source>
</evidence>
<proteinExistence type="predicted"/>
<sequence length="53" mass="5751">MRELKKEELKAVSGGTLWLLGGLLSCLFPVKTYCAPVQTTTCAPSKPVQQPKC</sequence>
<name>A0ABX2G352_9BURK</name>
<keyword evidence="2" id="KW-1185">Reference proteome</keyword>